<keyword evidence="5 6" id="KW-0472">Membrane</keyword>
<feature type="transmembrane region" description="Helical" evidence="6">
    <location>
        <begin position="100"/>
        <end position="119"/>
    </location>
</feature>
<feature type="transmembrane region" description="Helical" evidence="6">
    <location>
        <begin position="168"/>
        <end position="190"/>
    </location>
</feature>
<evidence type="ECO:0000256" key="3">
    <source>
        <dbReference type="ARBA" id="ARBA00022692"/>
    </source>
</evidence>
<name>I4C402_DESTA</name>
<dbReference type="GO" id="GO:0005886">
    <property type="term" value="C:plasma membrane"/>
    <property type="evidence" value="ECO:0007669"/>
    <property type="project" value="UniProtKB-SubCell"/>
</dbReference>
<comment type="subcellular location">
    <subcellularLocation>
        <location evidence="1">Cell membrane</location>
        <topology evidence="1">Multi-pass membrane protein</topology>
    </subcellularLocation>
</comment>
<dbReference type="HOGENOM" id="CLU_577129_0_0_7"/>
<dbReference type="EMBL" id="CP003360">
    <property type="protein sequence ID" value="AFM24293.1"/>
    <property type="molecule type" value="Genomic_DNA"/>
</dbReference>
<evidence type="ECO:0000256" key="6">
    <source>
        <dbReference type="SAM" id="Phobius"/>
    </source>
</evidence>
<feature type="transmembrane region" description="Helical" evidence="6">
    <location>
        <begin position="25"/>
        <end position="47"/>
    </location>
</feature>
<dbReference type="STRING" id="706587.Desti_1582"/>
<feature type="transmembrane region" description="Helical" evidence="6">
    <location>
        <begin position="126"/>
        <end position="148"/>
    </location>
</feature>
<evidence type="ECO:0000256" key="2">
    <source>
        <dbReference type="ARBA" id="ARBA00022475"/>
    </source>
</evidence>
<dbReference type="eggNOG" id="COG2244">
    <property type="taxonomic scope" value="Bacteria"/>
</dbReference>
<feature type="transmembrane region" description="Helical" evidence="6">
    <location>
        <begin position="433"/>
        <end position="450"/>
    </location>
</feature>
<feature type="transmembrane region" description="Helical" evidence="6">
    <location>
        <begin position="456"/>
        <end position="475"/>
    </location>
</feature>
<feature type="transmembrane region" description="Helical" evidence="6">
    <location>
        <begin position="399"/>
        <end position="421"/>
    </location>
</feature>
<evidence type="ECO:0000256" key="1">
    <source>
        <dbReference type="ARBA" id="ARBA00004651"/>
    </source>
</evidence>
<dbReference type="AlphaFoldDB" id="I4C402"/>
<organism evidence="7 8">
    <name type="scientific">Desulfomonile tiedjei (strain ATCC 49306 / DSM 6799 / DCB-1)</name>
    <dbReference type="NCBI Taxonomy" id="706587"/>
    <lineage>
        <taxon>Bacteria</taxon>
        <taxon>Pseudomonadati</taxon>
        <taxon>Thermodesulfobacteriota</taxon>
        <taxon>Desulfomonilia</taxon>
        <taxon>Desulfomonilales</taxon>
        <taxon>Desulfomonilaceae</taxon>
        <taxon>Desulfomonile</taxon>
    </lineage>
</organism>
<feature type="transmembrane region" description="Helical" evidence="6">
    <location>
        <begin position="315"/>
        <end position="336"/>
    </location>
</feature>
<protein>
    <submittedName>
        <fullName evidence="7">Membrane protein involved in the export of O-antigen and teichoic acid</fullName>
    </submittedName>
</protein>
<dbReference type="PANTHER" id="PTHR30250:SF11">
    <property type="entry name" value="O-ANTIGEN TRANSPORTER-RELATED"/>
    <property type="match status" value="1"/>
</dbReference>
<feature type="transmembrane region" description="Helical" evidence="6">
    <location>
        <begin position="375"/>
        <end position="393"/>
    </location>
</feature>
<feature type="transmembrane region" description="Helical" evidence="6">
    <location>
        <begin position="222"/>
        <end position="243"/>
    </location>
</feature>
<proteinExistence type="predicted"/>
<dbReference type="KEGG" id="dti:Desti_1582"/>
<evidence type="ECO:0000256" key="5">
    <source>
        <dbReference type="ARBA" id="ARBA00023136"/>
    </source>
</evidence>
<dbReference type="Proteomes" id="UP000006055">
    <property type="component" value="Chromosome"/>
</dbReference>
<feature type="transmembrane region" description="Helical" evidence="6">
    <location>
        <begin position="59"/>
        <end position="80"/>
    </location>
</feature>
<reference evidence="8" key="1">
    <citation type="submission" date="2012-06" db="EMBL/GenBank/DDBJ databases">
        <title>Complete sequence of chromosome of Desulfomonile tiedjei DSM 6799.</title>
        <authorList>
            <person name="Lucas S."/>
            <person name="Copeland A."/>
            <person name="Lapidus A."/>
            <person name="Glavina del Rio T."/>
            <person name="Dalin E."/>
            <person name="Tice H."/>
            <person name="Bruce D."/>
            <person name="Goodwin L."/>
            <person name="Pitluck S."/>
            <person name="Peters L."/>
            <person name="Ovchinnikova G."/>
            <person name="Zeytun A."/>
            <person name="Lu M."/>
            <person name="Kyrpides N."/>
            <person name="Mavromatis K."/>
            <person name="Ivanova N."/>
            <person name="Brettin T."/>
            <person name="Detter J.C."/>
            <person name="Han C."/>
            <person name="Larimer F."/>
            <person name="Land M."/>
            <person name="Hauser L."/>
            <person name="Markowitz V."/>
            <person name="Cheng J.-F."/>
            <person name="Hugenholtz P."/>
            <person name="Woyke T."/>
            <person name="Wu D."/>
            <person name="Spring S."/>
            <person name="Schroeder M."/>
            <person name="Brambilla E."/>
            <person name="Klenk H.-P."/>
            <person name="Eisen J.A."/>
        </authorList>
    </citation>
    <scope>NUCLEOTIDE SEQUENCE [LARGE SCALE GENOMIC DNA]</scope>
    <source>
        <strain evidence="8">ATCC 49306 / DSM 6799 / DCB-1</strain>
    </source>
</reference>
<keyword evidence="4 6" id="KW-1133">Transmembrane helix</keyword>
<keyword evidence="8" id="KW-1185">Reference proteome</keyword>
<evidence type="ECO:0000313" key="8">
    <source>
        <dbReference type="Proteomes" id="UP000006055"/>
    </source>
</evidence>
<dbReference type="InterPro" id="IPR050833">
    <property type="entry name" value="Poly_Biosynth_Transport"/>
</dbReference>
<evidence type="ECO:0000256" key="4">
    <source>
        <dbReference type="ARBA" id="ARBA00022989"/>
    </source>
</evidence>
<feature type="transmembrane region" description="Helical" evidence="6">
    <location>
        <begin position="348"/>
        <end position="368"/>
    </location>
</feature>
<gene>
    <name evidence="7" type="ordered locus">Desti_1582</name>
</gene>
<keyword evidence="2" id="KW-1003">Cell membrane</keyword>
<evidence type="ECO:0000313" key="7">
    <source>
        <dbReference type="EMBL" id="AFM24293.1"/>
    </source>
</evidence>
<keyword evidence="3 6" id="KW-0812">Transmembrane</keyword>
<dbReference type="PANTHER" id="PTHR30250">
    <property type="entry name" value="PST FAMILY PREDICTED COLANIC ACID TRANSPORTER"/>
    <property type="match status" value="1"/>
</dbReference>
<sequence length="494" mass="54640">MHTDRDSITATVSSSSPQKSIMQRFAHLLSAQGIEAVTSMVFFLYLARLDASVFGEVMYAMAAGSIVMKVVQFGLYYPLVSDLGSASPGEEPEILNRVNVIKFLLLVPSMVVIFGIVFYRGFSLQMGLVIVFVCLGFALEAFAETFFADFRVRGLQDREARARITSSVVSYGFGFGTAALGFSPIVVSLFKLISAGIRTWYGAADYLKDYSARIVSIPNWPMVWKVFSAASVFAVIEILGIIYNKTNIFFLEEAAGVKGVALYSATWNLVDPVSILASEQFLGWVIFPLLATLWWKRRQSVDKLVRSNAQWLMALAFPIMFVLHTESGLMIGLVYGQGYEQAIWMQQYLVWTILISFENNLFSYVMMVAGAAKTLLIFTIAATLLNLVFNLVLVAPLGLEGACLVIILTKLSMMVFTFLYCQIRFRFFGWKDFLFPLLLGIASVVVFVGLEPVVTLHPAVAITLALYSGAVFVLGPRFMGRLPAKKPASNTDSP</sequence>
<accession>I4C402</accession>